<dbReference type="GO" id="GO:0016787">
    <property type="term" value="F:hydrolase activity"/>
    <property type="evidence" value="ECO:0007669"/>
    <property type="project" value="UniProtKB-KW"/>
</dbReference>
<accession>A0A1T4LKK7</accession>
<reference evidence="6 7" key="1">
    <citation type="submission" date="2017-02" db="EMBL/GenBank/DDBJ databases">
        <authorList>
            <person name="Peterson S.W."/>
        </authorList>
    </citation>
    <scope>NUCLEOTIDE SEQUENCE [LARGE SCALE GENOMIC DNA]</scope>
    <source>
        <strain evidence="6 7">ATCC BAA-1030</strain>
    </source>
</reference>
<evidence type="ECO:0000313" key="6">
    <source>
        <dbReference type="EMBL" id="SJZ55166.1"/>
    </source>
</evidence>
<keyword evidence="1 4" id="KW-0732">Signal</keyword>
<evidence type="ECO:0000313" key="7">
    <source>
        <dbReference type="Proteomes" id="UP000190328"/>
    </source>
</evidence>
<gene>
    <name evidence="6" type="ORF">SAMN02745116_00697</name>
</gene>
<dbReference type="Pfam" id="PF05257">
    <property type="entry name" value="CHAP"/>
    <property type="match status" value="1"/>
</dbReference>
<dbReference type="Gene3D" id="6.10.250.3150">
    <property type="match status" value="1"/>
</dbReference>
<dbReference type="InterPro" id="IPR007921">
    <property type="entry name" value="CHAP_dom"/>
</dbReference>
<dbReference type="STRING" id="263852.SAMN02745116_00697"/>
<dbReference type="PROSITE" id="PS50911">
    <property type="entry name" value="CHAP"/>
    <property type="match status" value="1"/>
</dbReference>
<dbReference type="InterPro" id="IPR057309">
    <property type="entry name" value="PcsB_CC"/>
</dbReference>
<dbReference type="PRINTS" id="PR01852">
    <property type="entry name" value="SIBAPROTEIN"/>
</dbReference>
<name>A0A1T4LKK7_9ENTE</name>
<evidence type="ECO:0000256" key="3">
    <source>
        <dbReference type="SAM" id="MobiDB-lite"/>
    </source>
</evidence>
<dbReference type="InterPro" id="IPR009148">
    <property type="entry name" value="PcsB-like"/>
</dbReference>
<dbReference type="AlphaFoldDB" id="A0A1T4LKK7"/>
<dbReference type="EMBL" id="FUXI01000006">
    <property type="protein sequence ID" value="SJZ55166.1"/>
    <property type="molecule type" value="Genomic_DNA"/>
</dbReference>
<dbReference type="OrthoDB" id="2409959at2"/>
<sequence length="410" mass="43736">MKKQLLAVAMLSTITLTTIAQSSNAFVTADEYDTQIQQKEAEINNLKTQESAAQAEVDKVQAQVDATIAKSEKLKEESAKLEKTSKALSKEVNSLNDRIVKRRDTIDKQARSVQTSGTSTNYLDVILDAESISDAIARVQAVSKIVSANNELLAQQKEDKRVVEEKQKENTKQIKIIFENQQQLVKQEADLKTQQAQLQAAQLGLQASRATAEGDRDKLLSQQQEAKAQAAKLAAQAKAEAEEKARLQAEAERMAKENTENPPIPNTNQGGGDNVDPDPVPTPTPTPSYPTTPSKPAAGTITISEMNYGGPYQMNTRTISAAGLLFIYPKAGVGTNNNTYVAGQCTWYVKSYFGSSVGDYWQNGGDWASSAAAAGCVVSSTPAPGTVAVFPPGVAGAGGYGHVAVVTAVG</sequence>
<organism evidence="6 7">
    <name type="scientific">Pilibacter termitis</name>
    <dbReference type="NCBI Taxonomy" id="263852"/>
    <lineage>
        <taxon>Bacteria</taxon>
        <taxon>Bacillati</taxon>
        <taxon>Bacillota</taxon>
        <taxon>Bacilli</taxon>
        <taxon>Lactobacillales</taxon>
        <taxon>Enterococcaceae</taxon>
        <taxon>Pilibacter</taxon>
    </lineage>
</organism>
<dbReference type="Gene3D" id="3.90.1720.10">
    <property type="entry name" value="endopeptidase domain like (from Nostoc punctiforme)"/>
    <property type="match status" value="1"/>
</dbReference>
<feature type="compositionally biased region" description="Pro residues" evidence="3">
    <location>
        <begin position="278"/>
        <end position="290"/>
    </location>
</feature>
<feature type="domain" description="Peptidase C51" evidence="5">
    <location>
        <begin position="320"/>
        <end position="410"/>
    </location>
</feature>
<proteinExistence type="predicted"/>
<feature type="chain" id="PRO_5038611940" evidence="4">
    <location>
        <begin position="21"/>
        <end position="410"/>
    </location>
</feature>
<feature type="signal peptide" evidence="4">
    <location>
        <begin position="1"/>
        <end position="20"/>
    </location>
</feature>
<feature type="region of interest" description="Disordered" evidence="3">
    <location>
        <begin position="231"/>
        <end position="298"/>
    </location>
</feature>
<feature type="compositionally biased region" description="Basic and acidic residues" evidence="3">
    <location>
        <begin position="239"/>
        <end position="259"/>
    </location>
</feature>
<evidence type="ECO:0000256" key="4">
    <source>
        <dbReference type="SAM" id="SignalP"/>
    </source>
</evidence>
<evidence type="ECO:0000256" key="2">
    <source>
        <dbReference type="SAM" id="Coils"/>
    </source>
</evidence>
<keyword evidence="7" id="KW-1185">Reference proteome</keyword>
<evidence type="ECO:0000256" key="1">
    <source>
        <dbReference type="ARBA" id="ARBA00022729"/>
    </source>
</evidence>
<protein>
    <submittedName>
        <fullName evidence="6">N-terminal domain of peptidoglycan hydrolase CwlO-containing protein</fullName>
    </submittedName>
</protein>
<dbReference type="InterPro" id="IPR038765">
    <property type="entry name" value="Papain-like_cys_pep_sf"/>
</dbReference>
<dbReference type="Pfam" id="PF24568">
    <property type="entry name" value="CC_PcsB"/>
    <property type="match status" value="1"/>
</dbReference>
<keyword evidence="2" id="KW-0175">Coiled coil</keyword>
<feature type="coiled-coil region" evidence="2">
    <location>
        <begin position="29"/>
        <end position="98"/>
    </location>
</feature>
<dbReference type="Proteomes" id="UP000190328">
    <property type="component" value="Unassembled WGS sequence"/>
</dbReference>
<dbReference type="SUPFAM" id="SSF54001">
    <property type="entry name" value="Cysteine proteinases"/>
    <property type="match status" value="1"/>
</dbReference>
<dbReference type="RefSeq" id="WP_078806654.1">
    <property type="nucleotide sequence ID" value="NZ_FUXI01000006.1"/>
</dbReference>
<evidence type="ECO:0000259" key="5">
    <source>
        <dbReference type="PROSITE" id="PS50911"/>
    </source>
</evidence>
<keyword evidence="6" id="KW-0378">Hydrolase</keyword>